<evidence type="ECO:0000313" key="2">
    <source>
        <dbReference type="Proteomes" id="UP000030661"/>
    </source>
</evidence>
<gene>
    <name evidence="1" type="ORF">U27_06738</name>
</gene>
<evidence type="ECO:0000313" key="1">
    <source>
        <dbReference type="EMBL" id="GAK59753.1"/>
    </source>
</evidence>
<proteinExistence type="predicted"/>
<dbReference type="HOGENOM" id="CLU_2749555_0_0_0"/>
<sequence length="70" mass="8085">MSPSNLPGDRGKLGVRGYLVESEFILLPVQEILWSCALILLLREKQQYVFTASEDDTTRAWRVFRNTLRS</sequence>
<reference evidence="1" key="1">
    <citation type="journal article" date="2015" name="PeerJ">
        <title>First genomic representation of candidate bacterial phylum KSB3 points to enhanced environmental sensing as a trigger of wastewater bulking.</title>
        <authorList>
            <person name="Sekiguchi Y."/>
            <person name="Ohashi A."/>
            <person name="Parks D.H."/>
            <person name="Yamauchi T."/>
            <person name="Tyson G.W."/>
            <person name="Hugenholtz P."/>
        </authorList>
    </citation>
    <scope>NUCLEOTIDE SEQUENCE [LARGE SCALE GENOMIC DNA]</scope>
</reference>
<protein>
    <submittedName>
        <fullName evidence="1">Uncharacterized protein</fullName>
    </submittedName>
</protein>
<dbReference type="EMBL" id="DF820470">
    <property type="protein sequence ID" value="GAK59753.1"/>
    <property type="molecule type" value="Genomic_DNA"/>
</dbReference>
<dbReference type="AlphaFoldDB" id="A0A081C598"/>
<accession>A0A081C598</accession>
<name>A0A081C598_VECG1</name>
<organism evidence="1">
    <name type="scientific">Vecturithrix granuli</name>
    <dbReference type="NCBI Taxonomy" id="1499967"/>
    <lineage>
        <taxon>Bacteria</taxon>
        <taxon>Candidatus Moduliflexota</taxon>
        <taxon>Candidatus Vecturitrichia</taxon>
        <taxon>Candidatus Vecturitrichales</taxon>
        <taxon>Candidatus Vecturitrichaceae</taxon>
        <taxon>Candidatus Vecturithrix</taxon>
    </lineage>
</organism>
<dbReference type="Proteomes" id="UP000030661">
    <property type="component" value="Unassembled WGS sequence"/>
</dbReference>
<keyword evidence="2" id="KW-1185">Reference proteome</keyword>